<feature type="non-terminal residue" evidence="2">
    <location>
        <position position="61"/>
    </location>
</feature>
<keyword evidence="3" id="KW-1185">Reference proteome</keyword>
<feature type="signal peptide" evidence="1">
    <location>
        <begin position="1"/>
        <end position="16"/>
    </location>
</feature>
<accession>A0A9W8GR61</accession>
<sequence length="61" mass="6695">MASLSTFLIVPMLIVGKVVEYQEGCPSISLDTDIDIDMDEYSKAKAGRQILLINERSASFA</sequence>
<reference evidence="2" key="1">
    <citation type="submission" date="2022-07" db="EMBL/GenBank/DDBJ databases">
        <title>Phylogenomic reconstructions and comparative analyses of Kickxellomycotina fungi.</title>
        <authorList>
            <person name="Reynolds N.K."/>
            <person name="Stajich J.E."/>
            <person name="Barry K."/>
            <person name="Grigoriev I.V."/>
            <person name="Crous P."/>
            <person name="Smith M.E."/>
        </authorList>
    </citation>
    <scope>NUCLEOTIDE SEQUENCE</scope>
    <source>
        <strain evidence="2">BCRC 34297</strain>
    </source>
</reference>
<keyword evidence="1" id="KW-0732">Signal</keyword>
<feature type="chain" id="PRO_5040814313" evidence="1">
    <location>
        <begin position="17"/>
        <end position="61"/>
    </location>
</feature>
<dbReference type="AlphaFoldDB" id="A0A9W8GR61"/>
<dbReference type="EMBL" id="JANBUH010002122">
    <property type="protein sequence ID" value="KAJ2740757.1"/>
    <property type="molecule type" value="Genomic_DNA"/>
</dbReference>
<evidence type="ECO:0000313" key="2">
    <source>
        <dbReference type="EMBL" id="KAJ2740757.1"/>
    </source>
</evidence>
<name>A0A9W8GR61_9FUNG</name>
<evidence type="ECO:0000313" key="3">
    <source>
        <dbReference type="Proteomes" id="UP001140011"/>
    </source>
</evidence>
<proteinExistence type="predicted"/>
<comment type="caution">
    <text evidence="2">The sequence shown here is derived from an EMBL/GenBank/DDBJ whole genome shotgun (WGS) entry which is preliminary data.</text>
</comment>
<dbReference type="Proteomes" id="UP001140011">
    <property type="component" value="Unassembled WGS sequence"/>
</dbReference>
<protein>
    <submittedName>
        <fullName evidence="2">Uncharacterized protein</fullName>
    </submittedName>
</protein>
<organism evidence="2 3">
    <name type="scientific">Coemansia pectinata</name>
    <dbReference type="NCBI Taxonomy" id="1052879"/>
    <lineage>
        <taxon>Eukaryota</taxon>
        <taxon>Fungi</taxon>
        <taxon>Fungi incertae sedis</taxon>
        <taxon>Zoopagomycota</taxon>
        <taxon>Kickxellomycotina</taxon>
        <taxon>Kickxellomycetes</taxon>
        <taxon>Kickxellales</taxon>
        <taxon>Kickxellaceae</taxon>
        <taxon>Coemansia</taxon>
    </lineage>
</organism>
<evidence type="ECO:0000256" key="1">
    <source>
        <dbReference type="SAM" id="SignalP"/>
    </source>
</evidence>
<gene>
    <name evidence="2" type="ORF">GGI19_007054</name>
</gene>